<organism evidence="3 4">
    <name type="scientific">Paraburkholderia solisilvae</name>
    <dbReference type="NCBI Taxonomy" id="624376"/>
    <lineage>
        <taxon>Bacteria</taxon>
        <taxon>Pseudomonadati</taxon>
        <taxon>Pseudomonadota</taxon>
        <taxon>Betaproteobacteria</taxon>
        <taxon>Burkholderiales</taxon>
        <taxon>Burkholderiaceae</taxon>
        <taxon>Paraburkholderia</taxon>
    </lineage>
</organism>
<feature type="transmembrane region" description="Helical" evidence="2">
    <location>
        <begin position="159"/>
        <end position="182"/>
    </location>
</feature>
<evidence type="ECO:0000313" key="3">
    <source>
        <dbReference type="EMBL" id="CAB3757605.1"/>
    </source>
</evidence>
<gene>
    <name evidence="3" type="ORF">LMG29739_02727</name>
</gene>
<evidence type="ECO:0000313" key="4">
    <source>
        <dbReference type="Proteomes" id="UP000494329"/>
    </source>
</evidence>
<dbReference type="AlphaFoldDB" id="A0A6J5DXK3"/>
<feature type="region of interest" description="Disordered" evidence="1">
    <location>
        <begin position="208"/>
        <end position="258"/>
    </location>
</feature>
<feature type="compositionally biased region" description="Basic and acidic residues" evidence="1">
    <location>
        <begin position="208"/>
        <end position="230"/>
    </location>
</feature>
<proteinExistence type="predicted"/>
<evidence type="ECO:0000256" key="1">
    <source>
        <dbReference type="SAM" id="MobiDB-lite"/>
    </source>
</evidence>
<feature type="transmembrane region" description="Helical" evidence="2">
    <location>
        <begin position="124"/>
        <end position="147"/>
    </location>
</feature>
<dbReference type="EMBL" id="CADIKF010000019">
    <property type="protein sequence ID" value="CAB3757605.1"/>
    <property type="molecule type" value="Genomic_DNA"/>
</dbReference>
<sequence length="258" mass="27559">MRWPDLADTIAQHAPLLGSALRSHDANTGPVHAIVASITGTAADDPAAAAAAIAADPALLETLRSAEAQSRADLVAYVLRTGGSRAAGPAVDAVRAQRGLWGSLGVVRNVTYSRNDERQRGKYVFMRPLLTAAVVLATILVVFAVLLGFADHALHDPSVAATAGCVLMYFMSEARLVTAYWFGATHDSKNADASAQLREVQERHERIEGREAVARETEGGVDERERDQKRIGRSALVVESPPAERSATGLFEQRGPRS</sequence>
<reference evidence="3 4" key="1">
    <citation type="submission" date="2020-04" db="EMBL/GenBank/DDBJ databases">
        <authorList>
            <person name="De Canck E."/>
        </authorList>
    </citation>
    <scope>NUCLEOTIDE SEQUENCE [LARGE SCALE GENOMIC DNA]</scope>
    <source>
        <strain evidence="3 4">LMG 29739</strain>
    </source>
</reference>
<protein>
    <submittedName>
        <fullName evidence="3">Uncharacterized protein</fullName>
    </submittedName>
</protein>
<name>A0A6J5DXK3_9BURK</name>
<keyword evidence="2" id="KW-0472">Membrane</keyword>
<dbReference type="Proteomes" id="UP000494329">
    <property type="component" value="Unassembled WGS sequence"/>
</dbReference>
<keyword evidence="4" id="KW-1185">Reference proteome</keyword>
<keyword evidence="2" id="KW-1133">Transmembrane helix</keyword>
<evidence type="ECO:0000256" key="2">
    <source>
        <dbReference type="SAM" id="Phobius"/>
    </source>
</evidence>
<keyword evidence="2" id="KW-0812">Transmembrane</keyword>
<accession>A0A6J5DXK3</accession>